<dbReference type="OrthoDB" id="1744372at2759"/>
<feature type="region of interest" description="Disordered" evidence="1">
    <location>
        <begin position="1"/>
        <end position="22"/>
    </location>
</feature>
<gene>
    <name evidence="2" type="ORF">CR513_53454</name>
</gene>
<accession>A0A371ENT9</accession>
<protein>
    <submittedName>
        <fullName evidence="2">Uncharacterized protein</fullName>
    </submittedName>
</protein>
<sequence length="66" mass="7701">MKTGHQTFPTPRSITRTTDNNKLTPICEGPYRITEEVGRGAYRLEHLDNKKIPRTWNTMNLHVYNS</sequence>
<dbReference type="Proteomes" id="UP000257109">
    <property type="component" value="Unassembled WGS sequence"/>
</dbReference>
<dbReference type="AlphaFoldDB" id="A0A371ENT9"/>
<dbReference type="EMBL" id="QJKJ01012899">
    <property type="protein sequence ID" value="RDX67644.1"/>
    <property type="molecule type" value="Genomic_DNA"/>
</dbReference>
<keyword evidence="3" id="KW-1185">Reference proteome</keyword>
<reference evidence="2" key="1">
    <citation type="submission" date="2018-05" db="EMBL/GenBank/DDBJ databases">
        <title>Draft genome of Mucuna pruriens seed.</title>
        <authorList>
            <person name="Nnadi N.E."/>
            <person name="Vos R."/>
            <person name="Hasami M.H."/>
            <person name="Devisetty U.K."/>
            <person name="Aguiy J.C."/>
        </authorList>
    </citation>
    <scope>NUCLEOTIDE SEQUENCE [LARGE SCALE GENOMIC DNA]</scope>
    <source>
        <strain evidence="2">JCA_2017</strain>
    </source>
</reference>
<proteinExistence type="predicted"/>
<organism evidence="2 3">
    <name type="scientific">Mucuna pruriens</name>
    <name type="common">Velvet bean</name>
    <name type="synonym">Dolichos pruriens</name>
    <dbReference type="NCBI Taxonomy" id="157652"/>
    <lineage>
        <taxon>Eukaryota</taxon>
        <taxon>Viridiplantae</taxon>
        <taxon>Streptophyta</taxon>
        <taxon>Embryophyta</taxon>
        <taxon>Tracheophyta</taxon>
        <taxon>Spermatophyta</taxon>
        <taxon>Magnoliopsida</taxon>
        <taxon>eudicotyledons</taxon>
        <taxon>Gunneridae</taxon>
        <taxon>Pentapetalae</taxon>
        <taxon>rosids</taxon>
        <taxon>fabids</taxon>
        <taxon>Fabales</taxon>
        <taxon>Fabaceae</taxon>
        <taxon>Papilionoideae</taxon>
        <taxon>50 kb inversion clade</taxon>
        <taxon>NPAAA clade</taxon>
        <taxon>indigoferoid/millettioid clade</taxon>
        <taxon>Phaseoleae</taxon>
        <taxon>Mucuna</taxon>
    </lineage>
</organism>
<evidence type="ECO:0000313" key="3">
    <source>
        <dbReference type="Proteomes" id="UP000257109"/>
    </source>
</evidence>
<evidence type="ECO:0000256" key="1">
    <source>
        <dbReference type="SAM" id="MobiDB-lite"/>
    </source>
</evidence>
<comment type="caution">
    <text evidence="2">The sequence shown here is derived from an EMBL/GenBank/DDBJ whole genome shotgun (WGS) entry which is preliminary data.</text>
</comment>
<evidence type="ECO:0000313" key="2">
    <source>
        <dbReference type="EMBL" id="RDX67644.1"/>
    </source>
</evidence>
<name>A0A371ENT9_MUCPR</name>
<feature type="non-terminal residue" evidence="2">
    <location>
        <position position="1"/>
    </location>
</feature>